<keyword evidence="1" id="KW-0175">Coiled coil</keyword>
<dbReference type="EMBL" id="JADGJW010002034">
    <property type="protein sequence ID" value="KAJ3199800.1"/>
    <property type="molecule type" value="Genomic_DNA"/>
</dbReference>
<feature type="coiled-coil region" evidence="1">
    <location>
        <begin position="274"/>
        <end position="301"/>
    </location>
</feature>
<accession>A0AAD5XRE7</accession>
<dbReference type="AlphaFoldDB" id="A0AAD5XRE7"/>
<evidence type="ECO:0000313" key="2">
    <source>
        <dbReference type="EMBL" id="KAJ3199800.1"/>
    </source>
</evidence>
<feature type="non-terminal residue" evidence="2">
    <location>
        <position position="418"/>
    </location>
</feature>
<name>A0AAD5XRE7_9FUNG</name>
<dbReference type="Proteomes" id="UP001211065">
    <property type="component" value="Unassembled WGS sequence"/>
</dbReference>
<proteinExistence type="predicted"/>
<evidence type="ECO:0000313" key="3">
    <source>
        <dbReference type="Proteomes" id="UP001211065"/>
    </source>
</evidence>
<keyword evidence="3" id="KW-1185">Reference proteome</keyword>
<feature type="coiled-coil region" evidence="1">
    <location>
        <begin position="366"/>
        <end position="400"/>
    </location>
</feature>
<organism evidence="2 3">
    <name type="scientific">Clydaea vesicula</name>
    <dbReference type="NCBI Taxonomy" id="447962"/>
    <lineage>
        <taxon>Eukaryota</taxon>
        <taxon>Fungi</taxon>
        <taxon>Fungi incertae sedis</taxon>
        <taxon>Chytridiomycota</taxon>
        <taxon>Chytridiomycota incertae sedis</taxon>
        <taxon>Chytridiomycetes</taxon>
        <taxon>Lobulomycetales</taxon>
        <taxon>Lobulomycetaceae</taxon>
        <taxon>Clydaea</taxon>
    </lineage>
</organism>
<comment type="caution">
    <text evidence="2">The sequence shown here is derived from an EMBL/GenBank/DDBJ whole genome shotgun (WGS) entry which is preliminary data.</text>
</comment>
<reference evidence="2" key="1">
    <citation type="submission" date="2020-05" db="EMBL/GenBank/DDBJ databases">
        <title>Phylogenomic resolution of chytrid fungi.</title>
        <authorList>
            <person name="Stajich J.E."/>
            <person name="Amses K."/>
            <person name="Simmons R."/>
            <person name="Seto K."/>
            <person name="Myers J."/>
            <person name="Bonds A."/>
            <person name="Quandt C.A."/>
            <person name="Barry K."/>
            <person name="Liu P."/>
            <person name="Grigoriev I."/>
            <person name="Longcore J.E."/>
            <person name="James T.Y."/>
        </authorList>
    </citation>
    <scope>NUCLEOTIDE SEQUENCE</scope>
    <source>
        <strain evidence="2">JEL0476</strain>
    </source>
</reference>
<protein>
    <submittedName>
        <fullName evidence="2">Uncharacterized protein</fullName>
    </submittedName>
</protein>
<gene>
    <name evidence="2" type="ORF">HK099_003004</name>
</gene>
<evidence type="ECO:0000256" key="1">
    <source>
        <dbReference type="SAM" id="Coils"/>
    </source>
</evidence>
<sequence length="418" mass="48121">MYMQYTNIEENFDEFSGSISTQENFRNLVLDEVKYQHQPVNAGKIQMLTNSKKNDVATKIIGSDVSNFSSSSNLLSMSHCSNTDLTLTSSQHNLEQNDFFNQEYNPTEKVGFNNKSELDKALPQLWHHDYNTSNFNDALSYNTHHEHEIASNLHILELEMLANTTRGAPEVSCLGESQMSLFESDSCAFKGQSEPFMETNNYYQDPTELGNPSKFLTETPTGWGNSYEPQNQVYNTFRQDIQLNYNTDFFTNEQQPLYPNCAPQLENQAISSTLLNLYQDIKSSKNNIKEASANYNSVNLQHNNNPLYSNIQEYQSRYPLSNSLKNPGQTIIPKKKKNISKGINSIQQQFLSKNVHHPYYQPIYFKEKTVVALKDLIRENDALKREVAEARKQREVEEMESAQWLIDLRTFTNLKSLN</sequence>